<dbReference type="GO" id="GO:0005940">
    <property type="term" value="C:septin ring"/>
    <property type="evidence" value="ECO:0007669"/>
    <property type="project" value="InterPro"/>
</dbReference>
<keyword evidence="5 6" id="KW-0717">Septation</keyword>
<evidence type="ECO:0000313" key="9">
    <source>
        <dbReference type="Proteomes" id="UP000371977"/>
    </source>
</evidence>
<dbReference type="OrthoDB" id="1654473at2"/>
<comment type="caution">
    <text evidence="8">The sequence shown here is derived from an EMBL/GenBank/DDBJ whole genome shotgun (WGS) entry which is preliminary data.</text>
</comment>
<dbReference type="GO" id="GO:0005886">
    <property type="term" value="C:plasma membrane"/>
    <property type="evidence" value="ECO:0007669"/>
    <property type="project" value="UniProtKB-SubCell"/>
</dbReference>
<comment type="similarity">
    <text evidence="6">Belongs to the EzrA family.</text>
</comment>
<protein>
    <recommendedName>
        <fullName evidence="6">Septation ring formation regulator EzrA</fullName>
    </recommendedName>
</protein>
<sequence>MTQIGHIVIGVIVVAAAIYLLIFISQRMTARKVAKMLAHKEELVAIPMRDRLVEGRKMSLTGQTLKQFQALEDRYNQLETAGFNAVDNQANEVLYESQGLNFVKTRREMRALQDLLANAEATIATVTQGLQDLAELDTAHKEAVKELEGKYQELRKVLLSQSFNFGPAVEKLEEILGALEDDFAEFARLTEEGDHATASGIYETLGMETTQLEERIDKIPALFQVLDEKVPAQLDEIQASYDAMIAAGFRFVEDLPTELAEIRKDQAQTMDLLAELTLKKVAEHNEQLEARIEELYEILEREGEAQRQVLASQENLREYWHHNKRQNHDLYIELDRLNQDFVFSKDEAGLVRSWEIQLGNVDKQLTQIDKAIKNHEAIYSEMLAPQKEANERLENIEREQIEMWETMREMPAILQQARNRVMVLTDKLRQIQRNVERQSLPGVPDAYLSTFYAASDELQRLKQQVSLTRVNVDDAQRQLSIVAADMDTLQEKTDTLIENAAVTERLVRKALDYRNHSAVVQATQQARYFYEKQYEYDRALTTLGNVLEHFEPGIVDGAVNNYRQEQQALAAGFQERDR</sequence>
<feature type="topological domain" description="Cytoplasmic" evidence="6">
    <location>
        <begin position="26"/>
        <end position="578"/>
    </location>
</feature>
<keyword evidence="1 6" id="KW-0812">Transmembrane</keyword>
<evidence type="ECO:0000256" key="3">
    <source>
        <dbReference type="ARBA" id="ARBA00023054"/>
    </source>
</evidence>
<dbReference type="RefSeq" id="WP_148622090.1">
    <property type="nucleotide sequence ID" value="NZ_SDGZ01000009.1"/>
</dbReference>
<evidence type="ECO:0000313" key="8">
    <source>
        <dbReference type="EMBL" id="TYC50299.1"/>
    </source>
</evidence>
<reference evidence="8 9" key="1">
    <citation type="submission" date="2019-01" db="EMBL/GenBank/DDBJ databases">
        <title>Weissella sp. nov., a novel lactic acid bacterium isolated from animal feces.</title>
        <authorList>
            <person name="Wang L.-T."/>
        </authorList>
    </citation>
    <scope>NUCLEOTIDE SEQUENCE [LARGE SCALE GENOMIC DNA]</scope>
    <source>
        <strain evidence="8 9">8H-2</strain>
    </source>
</reference>
<gene>
    <name evidence="6" type="primary">ezrA</name>
    <name evidence="8" type="ORF">ESZ50_02820</name>
</gene>
<evidence type="ECO:0000256" key="2">
    <source>
        <dbReference type="ARBA" id="ARBA00022989"/>
    </source>
</evidence>
<evidence type="ECO:0000256" key="7">
    <source>
        <dbReference type="SAM" id="Phobius"/>
    </source>
</evidence>
<dbReference type="AlphaFoldDB" id="A0A6C2C9M8"/>
<keyword evidence="2 6" id="KW-1133">Transmembrane helix</keyword>
<keyword evidence="4 6" id="KW-0472">Membrane</keyword>
<feature type="coiled-coil region" evidence="6">
    <location>
        <begin position="458"/>
        <end position="492"/>
    </location>
</feature>
<dbReference type="Pfam" id="PF06160">
    <property type="entry name" value="EzrA"/>
    <property type="match status" value="1"/>
</dbReference>
<feature type="coiled-coil region" evidence="6">
    <location>
        <begin position="278"/>
        <end position="305"/>
    </location>
</feature>
<proteinExistence type="inferred from homology"/>
<dbReference type="Proteomes" id="UP000371977">
    <property type="component" value="Unassembled WGS sequence"/>
</dbReference>
<feature type="topological domain" description="Extracellular" evidence="6">
    <location>
        <begin position="1"/>
        <end position="6"/>
    </location>
</feature>
<evidence type="ECO:0000256" key="4">
    <source>
        <dbReference type="ARBA" id="ARBA00023136"/>
    </source>
</evidence>
<name>A0A6C2C9M8_9LACO</name>
<dbReference type="GO" id="GO:0000917">
    <property type="term" value="P:division septum assembly"/>
    <property type="evidence" value="ECO:0007669"/>
    <property type="project" value="UniProtKB-KW"/>
</dbReference>
<dbReference type="EMBL" id="SDGZ01000009">
    <property type="protein sequence ID" value="TYC50299.1"/>
    <property type="molecule type" value="Genomic_DNA"/>
</dbReference>
<keyword evidence="9" id="KW-1185">Reference proteome</keyword>
<comment type="function">
    <text evidence="6">Negative regulator of FtsZ ring formation; modulates the frequency and position of FtsZ ring formation. Inhibits FtsZ ring formation at polar sites. Interacts either with FtsZ or with one of its binding partners to promote depolymerization.</text>
</comment>
<keyword evidence="3 6" id="KW-0175">Coiled coil</keyword>
<accession>A0A6C2C9M8</accession>
<dbReference type="InterPro" id="IPR010379">
    <property type="entry name" value="EzrA"/>
</dbReference>
<evidence type="ECO:0000256" key="5">
    <source>
        <dbReference type="ARBA" id="ARBA00023210"/>
    </source>
</evidence>
<keyword evidence="6" id="KW-1003">Cell membrane</keyword>
<keyword evidence="6" id="KW-0131">Cell cycle</keyword>
<organism evidence="8 9">
    <name type="scientific">Weissella muntiaci</name>
    <dbReference type="NCBI Taxonomy" id="2508881"/>
    <lineage>
        <taxon>Bacteria</taxon>
        <taxon>Bacillati</taxon>
        <taxon>Bacillota</taxon>
        <taxon>Bacilli</taxon>
        <taxon>Lactobacillales</taxon>
        <taxon>Lactobacillaceae</taxon>
        <taxon>Weissella</taxon>
    </lineage>
</organism>
<evidence type="ECO:0000256" key="6">
    <source>
        <dbReference type="HAMAP-Rule" id="MF_00728"/>
    </source>
</evidence>
<comment type="subcellular location">
    <subcellularLocation>
        <location evidence="6">Cell membrane</location>
        <topology evidence="6">Single-pass membrane protein</topology>
    </subcellularLocation>
    <text evidence="6">Colocalized with FtsZ to the nascent septal site.</text>
</comment>
<dbReference type="HAMAP" id="MF_00728">
    <property type="entry name" value="EzrA"/>
    <property type="match status" value="1"/>
</dbReference>
<evidence type="ECO:0000256" key="1">
    <source>
        <dbReference type="ARBA" id="ARBA00022692"/>
    </source>
</evidence>
<feature type="transmembrane region" description="Helical" evidence="7">
    <location>
        <begin position="6"/>
        <end position="25"/>
    </location>
</feature>
<keyword evidence="6" id="KW-0132">Cell division</keyword>
<dbReference type="GO" id="GO:0000921">
    <property type="term" value="P:septin ring assembly"/>
    <property type="evidence" value="ECO:0007669"/>
    <property type="project" value="InterPro"/>
</dbReference>